<dbReference type="InterPro" id="IPR018391">
    <property type="entry name" value="PQQ_b-propeller_rpt"/>
</dbReference>
<dbReference type="Gene3D" id="2.140.10.10">
    <property type="entry name" value="Quinoprotein alcohol dehydrogenase-like superfamily"/>
    <property type="match status" value="2"/>
</dbReference>
<dbReference type="Pfam" id="PF01011">
    <property type="entry name" value="PQQ"/>
    <property type="match status" value="1"/>
</dbReference>
<dbReference type="PANTHER" id="PTHR32303:SF4">
    <property type="entry name" value="QUINOPROTEIN GLUCOSE DEHYDROGENASE"/>
    <property type="match status" value="1"/>
</dbReference>
<dbReference type="AlphaFoldDB" id="A0AA37R9I4"/>
<dbReference type="GO" id="GO:0048038">
    <property type="term" value="F:quinone binding"/>
    <property type="evidence" value="ECO:0007669"/>
    <property type="project" value="InterPro"/>
</dbReference>
<proteinExistence type="inferred from homology"/>
<keyword evidence="4" id="KW-1133">Transmembrane helix</keyword>
<evidence type="ECO:0000259" key="5">
    <source>
        <dbReference type="Pfam" id="PF01011"/>
    </source>
</evidence>
<dbReference type="GO" id="GO:0016020">
    <property type="term" value="C:membrane"/>
    <property type="evidence" value="ECO:0007669"/>
    <property type="project" value="InterPro"/>
</dbReference>
<evidence type="ECO:0000256" key="2">
    <source>
        <dbReference type="ARBA" id="ARBA00008156"/>
    </source>
</evidence>
<dbReference type="InterPro" id="IPR011047">
    <property type="entry name" value="Quinoprotein_ADH-like_sf"/>
</dbReference>
<keyword evidence="3" id="KW-0560">Oxidoreductase</keyword>
<feature type="transmembrane region" description="Helical" evidence="4">
    <location>
        <begin position="37"/>
        <end position="53"/>
    </location>
</feature>
<dbReference type="NCBIfam" id="TIGR03074">
    <property type="entry name" value="PQQ_membr_DH"/>
    <property type="match status" value="1"/>
</dbReference>
<accession>A0AA37R9I4</accession>
<evidence type="ECO:0000256" key="3">
    <source>
        <dbReference type="ARBA" id="ARBA00023002"/>
    </source>
</evidence>
<keyword evidence="4" id="KW-0472">Membrane</keyword>
<reference evidence="6" key="1">
    <citation type="submission" date="2023-01" db="EMBL/GenBank/DDBJ databases">
        <title>Whole-genome sequence of Pseudomonas putida NBRC 14671.</title>
        <authorList>
            <person name="Morohoshi T."/>
            <person name="Someya N."/>
        </authorList>
    </citation>
    <scope>NUCLEOTIDE SEQUENCE</scope>
    <source>
        <strain evidence="6">NBRC 14671</strain>
    </source>
</reference>
<evidence type="ECO:0000313" key="7">
    <source>
        <dbReference type="Proteomes" id="UP001161257"/>
    </source>
</evidence>
<feature type="transmembrane region" description="Helical" evidence="4">
    <location>
        <begin position="92"/>
        <end position="112"/>
    </location>
</feature>
<sequence>MGGFTLARLGGSWYYLIAGVACLAAGGWYIKGSRKGIWAYAALFVGTLLWAFWEVGLQFWALIPRLSGVVVLAIPALLLAPHMKGAATSARPWRLSAALIALVVVVSGIGMFREHGVITSHAPNVQASAPEDSPIGDWNGYGRSPAGTRFVPADQITKRNVSELKVAWTFRTGELPELGSENQNTPIQVGDTIYACTPLNQVIALNADTGVERWRFDPKVVPNGKWHRCRGVSFYDESPRANPLYHVVTGDGAQPVNQTCSKRIVTSTIDARLIALDAATGKPCENFGEHGVVDLKRGLGEIKTAYYVPTSAPTIAGGVIMVGGWVFDNQEVSEPSGVFRAFDAKTGKIAWAWDVGNPNLQTPPPDDHVYTRGTPNVWSTPAFDEKLGLVYLPTGNATPDYYGGKRRSFDEENSSSVVALEIATGKVKWRFQTVHHDLWDYDVPAQPALYDIPNADGTKTPALVQITKRGQIFVLDRRDGTPVHRVVEKSVPQGAAPGDWLSPTQPYSVEMPVIGTKHLQESDMWGATMFDQLLCRIEFKSLRYEGEFTPPRPDSSALQFAGNYGGMNWGSASINEDTGTLIVNDIRLPLVTTLVAPRALGDSQGGTDAHGGKNLYAPQSGLPYGVVTSPFMSPLGIPCIAPPFGTISAVDIKSGELQWQRPAGSVKETRLLGVRVGLPIPMGMPTLGGPFTTRSGLVFYSGTQDYYLRAFDQSTGEELWKSPLPVGSQATPMSYVSPDTGRQYVVVTAGGARQSPDRGDYIIAYALPGKGDK</sequence>
<evidence type="ECO:0000313" key="6">
    <source>
        <dbReference type="EMBL" id="GLO35528.1"/>
    </source>
</evidence>
<dbReference type="InterPro" id="IPR017511">
    <property type="entry name" value="PQQ_mDH"/>
</dbReference>
<gene>
    <name evidence="6" type="primary">gcd-1_1</name>
    <name evidence="6" type="ORF">PPUN14671_23610</name>
</gene>
<comment type="similarity">
    <text evidence="2">Belongs to the bacterial PQQ dehydrogenase family.</text>
</comment>
<dbReference type="InterPro" id="IPR002372">
    <property type="entry name" value="PQQ_rpt_dom"/>
</dbReference>
<dbReference type="Proteomes" id="UP001161257">
    <property type="component" value="Unassembled WGS sequence"/>
</dbReference>
<dbReference type="GO" id="GO:0008876">
    <property type="term" value="F:quinoprotein glucose dehydrogenase activity"/>
    <property type="evidence" value="ECO:0007669"/>
    <property type="project" value="TreeGrafter"/>
</dbReference>
<evidence type="ECO:0000256" key="4">
    <source>
        <dbReference type="SAM" id="Phobius"/>
    </source>
</evidence>
<organism evidence="6 7">
    <name type="scientific">Pseudomonas putida</name>
    <name type="common">Arthrobacter siderocapsulatus</name>
    <dbReference type="NCBI Taxonomy" id="303"/>
    <lineage>
        <taxon>Bacteria</taxon>
        <taxon>Pseudomonadati</taxon>
        <taxon>Pseudomonadota</taxon>
        <taxon>Gammaproteobacteria</taxon>
        <taxon>Pseudomonadales</taxon>
        <taxon>Pseudomonadaceae</taxon>
        <taxon>Pseudomonas</taxon>
    </lineage>
</organism>
<comment type="caution">
    <text evidence="6">The sequence shown here is derived from an EMBL/GenBank/DDBJ whole genome shotgun (WGS) entry which is preliminary data.</text>
</comment>
<dbReference type="SUPFAM" id="SSF50998">
    <property type="entry name" value="Quinoprotein alcohol dehydrogenase-like"/>
    <property type="match status" value="1"/>
</dbReference>
<feature type="transmembrane region" description="Helical" evidence="4">
    <location>
        <begin position="12"/>
        <end position="30"/>
    </location>
</feature>
<protein>
    <submittedName>
        <fullName evidence="6">Quinate dehydrogenase</fullName>
    </submittedName>
</protein>
<feature type="domain" description="Pyrrolo-quinoline quinone repeat" evidence="5">
    <location>
        <begin position="138"/>
        <end position="745"/>
    </location>
</feature>
<dbReference type="SMART" id="SM00564">
    <property type="entry name" value="PQQ"/>
    <property type="match status" value="6"/>
</dbReference>
<keyword evidence="4" id="KW-0812">Transmembrane</keyword>
<dbReference type="PANTHER" id="PTHR32303">
    <property type="entry name" value="QUINOPROTEIN ALCOHOL DEHYDROGENASE (CYTOCHROME C)"/>
    <property type="match status" value="1"/>
</dbReference>
<dbReference type="EMBL" id="BSKJ01000004">
    <property type="protein sequence ID" value="GLO35528.1"/>
    <property type="molecule type" value="Genomic_DNA"/>
</dbReference>
<evidence type="ECO:0000256" key="1">
    <source>
        <dbReference type="ARBA" id="ARBA00001931"/>
    </source>
</evidence>
<name>A0AA37R9I4_PSEPU</name>
<feature type="transmembrane region" description="Helical" evidence="4">
    <location>
        <begin position="59"/>
        <end position="80"/>
    </location>
</feature>
<comment type="cofactor">
    <cofactor evidence="1">
        <name>pyrroloquinoline quinone</name>
        <dbReference type="ChEBI" id="CHEBI:58442"/>
    </cofactor>
</comment>
<dbReference type="CDD" id="cd10280">
    <property type="entry name" value="PQQ_mGDH"/>
    <property type="match status" value="1"/>
</dbReference>